<gene>
    <name evidence="2" type="ORF">PISL3812_00752</name>
</gene>
<feature type="compositionally biased region" description="Basic and acidic residues" evidence="1">
    <location>
        <begin position="53"/>
        <end position="69"/>
    </location>
</feature>
<keyword evidence="3" id="KW-1185">Reference proteome</keyword>
<dbReference type="OrthoDB" id="5419162at2759"/>
<reference evidence="2 3" key="1">
    <citation type="submission" date="2015-04" db="EMBL/GenBank/DDBJ databases">
        <authorList>
            <person name="Syromyatnikov M.Y."/>
            <person name="Popov V.N."/>
        </authorList>
    </citation>
    <scope>NUCLEOTIDE SEQUENCE [LARGE SCALE GENOMIC DNA]</scope>
    <source>
        <strain evidence="2">WF-38-12</strain>
    </source>
</reference>
<name>A0A0U1LMP9_TALIS</name>
<evidence type="ECO:0000313" key="3">
    <source>
        <dbReference type="Proteomes" id="UP000054383"/>
    </source>
</evidence>
<feature type="region of interest" description="Disordered" evidence="1">
    <location>
        <begin position="26"/>
        <end position="104"/>
    </location>
</feature>
<dbReference type="InterPro" id="IPR052670">
    <property type="entry name" value="UPF0654_domain"/>
</dbReference>
<evidence type="ECO:0000313" key="2">
    <source>
        <dbReference type="EMBL" id="CRG83401.1"/>
    </source>
</evidence>
<protein>
    <recommendedName>
        <fullName evidence="4">Conidiation-specific protein 6</fullName>
    </recommendedName>
</protein>
<feature type="compositionally biased region" description="Basic and acidic residues" evidence="1">
    <location>
        <begin position="36"/>
        <end position="46"/>
    </location>
</feature>
<evidence type="ECO:0000256" key="1">
    <source>
        <dbReference type="SAM" id="MobiDB-lite"/>
    </source>
</evidence>
<proteinExistence type="predicted"/>
<dbReference type="EMBL" id="CVMT01000001">
    <property type="protein sequence ID" value="CRG83401.1"/>
    <property type="molecule type" value="Genomic_DNA"/>
</dbReference>
<organism evidence="2 3">
    <name type="scientific">Talaromyces islandicus</name>
    <name type="common">Penicillium islandicum</name>
    <dbReference type="NCBI Taxonomy" id="28573"/>
    <lineage>
        <taxon>Eukaryota</taxon>
        <taxon>Fungi</taxon>
        <taxon>Dikarya</taxon>
        <taxon>Ascomycota</taxon>
        <taxon>Pezizomycotina</taxon>
        <taxon>Eurotiomycetes</taxon>
        <taxon>Eurotiomycetidae</taxon>
        <taxon>Eurotiales</taxon>
        <taxon>Trichocomaceae</taxon>
        <taxon>Talaromyces</taxon>
        <taxon>Talaromyces sect. Islandici</taxon>
    </lineage>
</organism>
<dbReference type="OMA" id="NEMRGYK"/>
<dbReference type="GO" id="GO:0005737">
    <property type="term" value="C:cytoplasm"/>
    <property type="evidence" value="ECO:0007669"/>
    <property type="project" value="TreeGrafter"/>
</dbReference>
<dbReference type="PANTHER" id="PTHR36576">
    <property type="entry name" value="UPF0654 PROTEIN C11D3.01C-RELATED"/>
    <property type="match status" value="1"/>
</dbReference>
<dbReference type="Pfam" id="PF10346">
    <property type="entry name" value="Con-6"/>
    <property type="match status" value="2"/>
</dbReference>
<accession>A0A0U1LMP9</accession>
<dbReference type="PANTHER" id="PTHR36576:SF2">
    <property type="entry name" value="PROTEIN CON-6, PUTATIVE (AFU_ORTHOLOGUE AFUA_4G03615)-RELATED"/>
    <property type="match status" value="1"/>
</dbReference>
<dbReference type="AlphaFoldDB" id="A0A0U1LMP9"/>
<evidence type="ECO:0008006" key="4">
    <source>
        <dbReference type="Google" id="ProtNLM"/>
    </source>
</evidence>
<sequence length="104" mass="11278">MSAPFEDLDPAGPSPEDRVNALRGYKATISNPRTSDSAKQHAREMIDSLGGDQPREDLYQMRNPTKDPVRTAGGLKAATKNPRVTEGGKNRAQEKLGVMAEPSE</sequence>
<dbReference type="InterPro" id="IPR018824">
    <property type="entry name" value="Conidiation-specific_6"/>
</dbReference>
<dbReference type="Proteomes" id="UP000054383">
    <property type="component" value="Unassembled WGS sequence"/>
</dbReference>